<dbReference type="Gene3D" id="3.40.50.300">
    <property type="entry name" value="P-loop containing nucleotide triphosphate hydrolases"/>
    <property type="match status" value="1"/>
</dbReference>
<feature type="compositionally biased region" description="Polar residues" evidence="1">
    <location>
        <begin position="517"/>
        <end position="527"/>
    </location>
</feature>
<proteinExistence type="predicted"/>
<dbReference type="PANTHER" id="PTHR14919">
    <property type="entry name" value="KPL2-RELATED"/>
    <property type="match status" value="1"/>
</dbReference>
<keyword evidence="3" id="KW-0966">Cell projection</keyword>
<dbReference type="GO" id="GO:0002177">
    <property type="term" value="C:manchette"/>
    <property type="evidence" value="ECO:0007669"/>
    <property type="project" value="TreeGrafter"/>
</dbReference>
<keyword evidence="4" id="KW-1185">Reference proteome</keyword>
<name>A0A498P2H4_LABRO</name>
<feature type="compositionally biased region" description="Basic and acidic residues" evidence="1">
    <location>
        <begin position="442"/>
        <end position="458"/>
    </location>
</feature>
<evidence type="ECO:0000313" key="4">
    <source>
        <dbReference type="Proteomes" id="UP000290572"/>
    </source>
</evidence>
<dbReference type="InterPro" id="IPR056199">
    <property type="entry name" value="SPEF2_C"/>
</dbReference>
<reference evidence="3 4" key="1">
    <citation type="submission" date="2018-03" db="EMBL/GenBank/DDBJ databases">
        <title>Draft genome sequence of Rohu Carp (Labeo rohita).</title>
        <authorList>
            <person name="Das P."/>
            <person name="Kushwaha B."/>
            <person name="Joshi C.G."/>
            <person name="Kumar D."/>
            <person name="Nagpure N.S."/>
            <person name="Sahoo L."/>
            <person name="Das S.P."/>
            <person name="Bit A."/>
            <person name="Patnaik S."/>
            <person name="Meher P.K."/>
            <person name="Jayasankar P."/>
            <person name="Koringa P.G."/>
            <person name="Patel N.V."/>
            <person name="Hinsu A.T."/>
            <person name="Kumar R."/>
            <person name="Pandey M."/>
            <person name="Agarwal S."/>
            <person name="Srivastava S."/>
            <person name="Singh M."/>
            <person name="Iquebal M.A."/>
            <person name="Jaiswal S."/>
            <person name="Angadi U.B."/>
            <person name="Kumar N."/>
            <person name="Raza M."/>
            <person name="Shah T.M."/>
            <person name="Rai A."/>
            <person name="Jena J.K."/>
        </authorList>
    </citation>
    <scope>NUCLEOTIDE SEQUENCE [LARGE SCALE GENOMIC DNA]</scope>
    <source>
        <strain evidence="3">DASCIFA01</strain>
        <tissue evidence="3">Testis</tissue>
    </source>
</reference>
<feature type="region of interest" description="Disordered" evidence="1">
    <location>
        <begin position="147"/>
        <end position="182"/>
    </location>
</feature>
<evidence type="ECO:0000313" key="3">
    <source>
        <dbReference type="EMBL" id="RXN37637.1"/>
    </source>
</evidence>
<feature type="region of interest" description="Disordered" evidence="1">
    <location>
        <begin position="424"/>
        <end position="465"/>
    </location>
</feature>
<sequence>MLTQVLIVIYTSVCFTSGPQPHKTSGLLEKGDEEKWSLRAQHGAAVEQALKTGKAVPDQLLIDIIVDAIRNIPADSGWILDGFPLDISQAQMLEKALNGTEPDQAETKTQSNLATDKNTPKDPPPPPAALDLVVLLDLSDEQVLERAAHQAVDGESIEQERDSSDVPDESTSMTDVDTQDPAFFSDEENLGRKQIQHRVSGFHDTWPKLEKWFGDQQNILVKVTADVDEDTLFSNVKMVLMDAMDSEIPEYLVPYWENICNSYVINVKTVMQNLRGERELIIHHLYNIRENFRQFLQKPDLKQEFVSTWQRDYNSVPDSIREDEETKGELHQRLDDLRERLWDICDKRKEEAEQERAGVIDDGWLDDHTAVLINHYSALMQIEVGRFQDSLCLLRDYYTAMCKTAFPESTRGFTRIPLIDITADNHAEQEAPKIPAPVPSERPTKIPEEKDSESEGNKKTKLSPTSELLKQVLHHPDEKLLQEFFQTALSAVRSMVLAETQQREEEEGDEEQKQVETQRVQTSNSATDNRKTGKKKGAPTPPQEPSPQPVVEKSPEELKRKAERKRIKQEFTTALKREEHAVKLRLELIKAHALQTVSSLQQRAEQAYRNMEEWLGTRFLSEMKSIDQLTELVRQHIENGVEIHHELVLQSADFCVDGDTLVMASPSPAPRRSLLEQPKNSTLTVQQLHILCAQLCKTAPAGLMCSNELTEVLHELTSSHMGSDVLPEPWMHITPSQVDELVHVLAPDPEMLDWRLFLLSAALPWPFPSQTQLLKTLQHYRAVDTRGTGLITQEQYAQVELWFPSERDLTVPDDPTEPLPHDRLGNLRKFFFSLFANTHTSPLMLDYLSMLLYFCCHPEPAQGFTRALSLMNGHKLHYKHTTPLTQSVPYIEGAGVEECDADEEEERGVESGGVGVSVDDVLRVLSHGDNHVSSHLNRFQPNRRSRDELREELLKVFKELGFKGEEKIPFSTLSQHPFLQDLMEGSTQYLLADIHKIFQTQQTEALRNFST</sequence>
<feature type="domain" description="SPEF2 C-terminal" evidence="2">
    <location>
        <begin position="682"/>
        <end position="877"/>
    </location>
</feature>
<evidence type="ECO:0000259" key="2">
    <source>
        <dbReference type="Pfam" id="PF24082"/>
    </source>
</evidence>
<dbReference type="Proteomes" id="UP000290572">
    <property type="component" value="Unassembled WGS sequence"/>
</dbReference>
<dbReference type="InterPro" id="IPR027417">
    <property type="entry name" value="P-loop_NTPase"/>
</dbReference>
<dbReference type="InterPro" id="IPR052634">
    <property type="entry name" value="Sperm_flagellar-bone_growth"/>
</dbReference>
<comment type="caution">
    <text evidence="3">The sequence shown here is derived from an EMBL/GenBank/DDBJ whole genome shotgun (WGS) entry which is preliminary data.</text>
</comment>
<feature type="compositionally biased region" description="Pro residues" evidence="1">
    <location>
        <begin position="539"/>
        <end position="548"/>
    </location>
</feature>
<dbReference type="GO" id="GO:0007288">
    <property type="term" value="P:sperm axoneme assembly"/>
    <property type="evidence" value="ECO:0007669"/>
    <property type="project" value="TreeGrafter"/>
</dbReference>
<dbReference type="EMBL" id="QBIY01005579">
    <property type="protein sequence ID" value="RXN37637.1"/>
    <property type="molecule type" value="Genomic_DNA"/>
</dbReference>
<dbReference type="Pfam" id="PF24082">
    <property type="entry name" value="SPEF2_C"/>
    <property type="match status" value="1"/>
</dbReference>
<dbReference type="STRING" id="84645.A0A498P2H4"/>
<dbReference type="AlphaFoldDB" id="A0A498P2H4"/>
<keyword evidence="3" id="KW-0969">Cilium</keyword>
<dbReference type="SUPFAM" id="SSF52540">
    <property type="entry name" value="P-loop containing nucleoside triphosphate hydrolases"/>
    <property type="match status" value="1"/>
</dbReference>
<protein>
    <submittedName>
        <fullName evidence="3">Sperm flagellar 2</fullName>
    </submittedName>
</protein>
<evidence type="ECO:0000256" key="1">
    <source>
        <dbReference type="SAM" id="MobiDB-lite"/>
    </source>
</evidence>
<accession>A0A498P2H4</accession>
<feature type="compositionally biased region" description="Polar residues" evidence="1">
    <location>
        <begin position="107"/>
        <end position="117"/>
    </location>
</feature>
<feature type="region of interest" description="Disordered" evidence="1">
    <location>
        <begin position="99"/>
        <end position="129"/>
    </location>
</feature>
<dbReference type="PANTHER" id="PTHR14919:SF0">
    <property type="entry name" value="SPERM FLAGELLAR PROTEIN 2"/>
    <property type="match status" value="1"/>
</dbReference>
<gene>
    <name evidence="3" type="ORF">ROHU_001869</name>
</gene>
<dbReference type="Pfam" id="PF00406">
    <property type="entry name" value="ADK"/>
    <property type="match status" value="1"/>
</dbReference>
<dbReference type="GO" id="GO:0097225">
    <property type="term" value="C:sperm midpiece"/>
    <property type="evidence" value="ECO:0007669"/>
    <property type="project" value="TreeGrafter"/>
</dbReference>
<organism evidence="3 4">
    <name type="scientific">Labeo rohita</name>
    <name type="common">Indian major carp</name>
    <name type="synonym">Cyprinus rohita</name>
    <dbReference type="NCBI Taxonomy" id="84645"/>
    <lineage>
        <taxon>Eukaryota</taxon>
        <taxon>Metazoa</taxon>
        <taxon>Chordata</taxon>
        <taxon>Craniata</taxon>
        <taxon>Vertebrata</taxon>
        <taxon>Euteleostomi</taxon>
        <taxon>Actinopterygii</taxon>
        <taxon>Neopterygii</taxon>
        <taxon>Teleostei</taxon>
        <taxon>Ostariophysi</taxon>
        <taxon>Cypriniformes</taxon>
        <taxon>Cyprinidae</taxon>
        <taxon>Labeoninae</taxon>
        <taxon>Labeonini</taxon>
        <taxon>Labeo</taxon>
    </lineage>
</organism>
<keyword evidence="3" id="KW-0282">Flagellum</keyword>
<feature type="region of interest" description="Disordered" evidence="1">
    <location>
        <begin position="499"/>
        <end position="565"/>
    </location>
</feature>